<feature type="transmembrane region" description="Helical" evidence="3">
    <location>
        <begin position="145"/>
        <end position="165"/>
    </location>
</feature>
<dbReference type="GO" id="GO:0055070">
    <property type="term" value="P:copper ion homeostasis"/>
    <property type="evidence" value="ECO:0007669"/>
    <property type="project" value="TreeGrafter"/>
</dbReference>
<evidence type="ECO:0000259" key="4">
    <source>
        <dbReference type="Pfam" id="PF19335"/>
    </source>
</evidence>
<dbReference type="PANTHER" id="PTHR43520:SF8">
    <property type="entry name" value="P-TYPE CU(+) TRANSPORTER"/>
    <property type="match status" value="1"/>
</dbReference>
<gene>
    <name evidence="5" type="ORF">C7446_3293</name>
</gene>
<dbReference type="EMBL" id="RBIN01000016">
    <property type="protein sequence ID" value="RKQ95390.1"/>
    <property type="molecule type" value="Genomic_DNA"/>
</dbReference>
<evidence type="ECO:0000313" key="5">
    <source>
        <dbReference type="EMBL" id="RKQ95390.1"/>
    </source>
</evidence>
<keyword evidence="6" id="KW-1185">Reference proteome</keyword>
<protein>
    <recommendedName>
        <fullName evidence="4">Heavy metal binding domain-containing protein</fullName>
    </recommendedName>
</protein>
<dbReference type="PANTHER" id="PTHR43520">
    <property type="entry name" value="ATP7, ISOFORM B"/>
    <property type="match status" value="1"/>
</dbReference>
<comment type="caution">
    <text evidence="5">The sequence shown here is derived from an EMBL/GenBank/DDBJ whole genome shotgun (WGS) entry which is preliminary data.</text>
</comment>
<feature type="transmembrane region" description="Helical" evidence="3">
    <location>
        <begin position="215"/>
        <end position="234"/>
    </location>
</feature>
<feature type="domain" description="Heavy metal binding" evidence="4">
    <location>
        <begin position="66"/>
        <end position="91"/>
    </location>
</feature>
<dbReference type="Pfam" id="PF19335">
    <property type="entry name" value="HMBD"/>
    <property type="match status" value="1"/>
</dbReference>
<feature type="region of interest" description="Disordered" evidence="2">
    <location>
        <begin position="239"/>
        <end position="282"/>
    </location>
</feature>
<dbReference type="InterPro" id="IPR045800">
    <property type="entry name" value="HMBD"/>
</dbReference>
<evidence type="ECO:0000256" key="2">
    <source>
        <dbReference type="SAM" id="MobiDB-lite"/>
    </source>
</evidence>
<accession>A0A420WSH1</accession>
<keyword evidence="3" id="KW-1133">Transmembrane helix</keyword>
<feature type="transmembrane region" description="Helical" evidence="3">
    <location>
        <begin position="113"/>
        <end position="133"/>
    </location>
</feature>
<dbReference type="Proteomes" id="UP000281975">
    <property type="component" value="Unassembled WGS sequence"/>
</dbReference>
<keyword evidence="1" id="KW-1278">Translocase</keyword>
<sequence length="282" mass="30630">MHPDVITDVPEDCPQCGMHLMPMDDDGSPEHADHRHDQRYHDNRGAATPVSRGQYDNVPEGYSGTVYTCPMHPEVRQIAAGVCPLCGMGLEREKALAGEEEPNPELVDFTRRLWVAAVLTLPLLVLTMGPFVGLGVRGTLGERPAQWIELLLSTPVVLWSGWPFLVRGYRSFRTLNLNMFSLIAMGVGAAYLFSIVAVLMPDIFPAGFRDENGNVGVYFEAAAVIVALVLLGIVGSRRHRQGDPGPAGHGRQNGAGDSSRWQRGKDRTGKCPGRGSFAGASR</sequence>
<keyword evidence="3" id="KW-0472">Membrane</keyword>
<keyword evidence="3" id="KW-0812">Transmembrane</keyword>
<dbReference type="AlphaFoldDB" id="A0A420WSH1"/>
<dbReference type="GO" id="GO:0005507">
    <property type="term" value="F:copper ion binding"/>
    <property type="evidence" value="ECO:0007669"/>
    <property type="project" value="TreeGrafter"/>
</dbReference>
<dbReference type="GO" id="GO:0043682">
    <property type="term" value="F:P-type divalent copper transporter activity"/>
    <property type="evidence" value="ECO:0007669"/>
    <property type="project" value="TreeGrafter"/>
</dbReference>
<dbReference type="GO" id="GO:0016020">
    <property type="term" value="C:membrane"/>
    <property type="evidence" value="ECO:0007669"/>
    <property type="project" value="TreeGrafter"/>
</dbReference>
<evidence type="ECO:0000256" key="3">
    <source>
        <dbReference type="SAM" id="Phobius"/>
    </source>
</evidence>
<evidence type="ECO:0000313" key="6">
    <source>
        <dbReference type="Proteomes" id="UP000281975"/>
    </source>
</evidence>
<reference evidence="5 6" key="1">
    <citation type="submission" date="2018-10" db="EMBL/GenBank/DDBJ databases">
        <title>Genomic Encyclopedia of Type Strains, Phase IV (KMG-IV): sequencing the most valuable type-strain genomes for metagenomic binning, comparative biology and taxonomic classification.</title>
        <authorList>
            <person name="Goeker M."/>
        </authorList>
    </citation>
    <scope>NUCLEOTIDE SEQUENCE [LARGE SCALE GENOMIC DNA]</scope>
    <source>
        <strain evidence="5 6">DSM 23229</strain>
    </source>
</reference>
<organism evidence="5 6">
    <name type="scientific">Kushneria sinocarnis</name>
    <dbReference type="NCBI Taxonomy" id="595502"/>
    <lineage>
        <taxon>Bacteria</taxon>
        <taxon>Pseudomonadati</taxon>
        <taxon>Pseudomonadota</taxon>
        <taxon>Gammaproteobacteria</taxon>
        <taxon>Oceanospirillales</taxon>
        <taxon>Halomonadaceae</taxon>
        <taxon>Kushneria</taxon>
    </lineage>
</organism>
<name>A0A420WSH1_9GAMM</name>
<evidence type="ECO:0000256" key="1">
    <source>
        <dbReference type="ARBA" id="ARBA00022967"/>
    </source>
</evidence>
<feature type="transmembrane region" description="Helical" evidence="3">
    <location>
        <begin position="177"/>
        <end position="200"/>
    </location>
</feature>
<proteinExistence type="predicted"/>